<evidence type="ECO:0000259" key="8">
    <source>
        <dbReference type="Pfam" id="PF16188"/>
    </source>
</evidence>
<dbReference type="GO" id="GO:0005737">
    <property type="term" value="C:cytoplasm"/>
    <property type="evidence" value="ECO:0007669"/>
    <property type="project" value="UniProtKB-ARBA"/>
</dbReference>
<evidence type="ECO:0000256" key="1">
    <source>
        <dbReference type="ARBA" id="ARBA00001936"/>
    </source>
</evidence>
<protein>
    <submittedName>
        <fullName evidence="9">Uncharacterized protein</fullName>
    </submittedName>
</protein>
<feature type="domain" description="Creatinase N-terminal" evidence="7">
    <location>
        <begin position="13"/>
        <end position="125"/>
    </location>
</feature>
<dbReference type="InterPro" id="IPR000587">
    <property type="entry name" value="Creatinase_N"/>
</dbReference>
<evidence type="ECO:0000256" key="4">
    <source>
        <dbReference type="ARBA" id="ARBA00022801"/>
    </source>
</evidence>
<name>A0A8J2LJD8_9HEXA</name>
<comment type="similarity">
    <text evidence="2">Belongs to the peptidase M24B family.</text>
</comment>
<dbReference type="PANTHER" id="PTHR43763:SF20">
    <property type="entry name" value="XAA-PRO AMINOPEPTIDASE APEPP"/>
    <property type="match status" value="1"/>
</dbReference>
<keyword evidence="4" id="KW-0378">Hydrolase</keyword>
<evidence type="ECO:0000313" key="10">
    <source>
        <dbReference type="Proteomes" id="UP000708208"/>
    </source>
</evidence>
<dbReference type="Pfam" id="PF01321">
    <property type="entry name" value="Creatinase_N"/>
    <property type="match status" value="1"/>
</dbReference>
<dbReference type="PANTHER" id="PTHR43763">
    <property type="entry name" value="XAA-PRO AMINOPEPTIDASE 1"/>
    <property type="match status" value="1"/>
</dbReference>
<comment type="cofactor">
    <cofactor evidence="1">
        <name>Mn(2+)</name>
        <dbReference type="ChEBI" id="CHEBI:29035"/>
    </cofactor>
</comment>
<gene>
    <name evidence="9" type="ORF">AFUS01_LOCUS43374</name>
</gene>
<keyword evidence="5" id="KW-0464">Manganese</keyword>
<dbReference type="FunFam" id="3.90.230.10:FF:000007">
    <property type="entry name" value="Xaa-Pro aminopeptidase P"/>
    <property type="match status" value="1"/>
</dbReference>
<dbReference type="AlphaFoldDB" id="A0A8J2LJD8"/>
<keyword evidence="10" id="KW-1185">Reference proteome</keyword>
<feature type="domain" description="Peptidase M24 C-terminal" evidence="8">
    <location>
        <begin position="308"/>
        <end position="375"/>
    </location>
</feature>
<accession>A0A8J2LJD8</accession>
<sequence length="377" mass="42108">MTRVAKNTTDLLRQLRRLMVDAAVVDEPIKAYIVPSGDAHLSEYIAGCDERRAFITGFTGSAGTAVITEGQALLWTDGRYYLQAVEEIDQNWTLMKQGLVDTPSQSEWLSKNLPSGARIGVDPEQPDFAGLSFTTISSSGPNGAIIHYKPSPESDRPLSLNEIYLVDSGGQYLDGTTDVTRTLHFGTPTEHERECFTRVLKGQIALKQAIFPNKVKGNTLDTLARKSLWNVGLDYIHGTGHGIGHYLNVHEGPQGISYRDIPDDPGLQENMFVSNEPGYYEDGKFGIRLENIIRIVRANTKHNFANRGYLTFEDVTFVPIQQKMIVKELLTKDEIDYLNSYHAKTRETVGNYLKTRGDPASKQGLAWLTRETEPLQQ</sequence>
<dbReference type="GO" id="GO:0046872">
    <property type="term" value="F:metal ion binding"/>
    <property type="evidence" value="ECO:0007669"/>
    <property type="project" value="UniProtKB-KW"/>
</dbReference>
<dbReference type="Proteomes" id="UP000708208">
    <property type="component" value="Unassembled WGS sequence"/>
</dbReference>
<feature type="domain" description="Peptidase M24" evidence="6">
    <location>
        <begin position="127"/>
        <end position="295"/>
    </location>
</feature>
<dbReference type="Pfam" id="PF16188">
    <property type="entry name" value="Peptidase_M24_C"/>
    <property type="match status" value="1"/>
</dbReference>
<dbReference type="CDD" id="cd01085">
    <property type="entry name" value="APP"/>
    <property type="match status" value="1"/>
</dbReference>
<dbReference type="Pfam" id="PF00557">
    <property type="entry name" value="Peptidase_M24"/>
    <property type="match status" value="1"/>
</dbReference>
<evidence type="ECO:0000256" key="5">
    <source>
        <dbReference type="ARBA" id="ARBA00023211"/>
    </source>
</evidence>
<dbReference type="FunFam" id="3.40.350.10:FF:000001">
    <property type="entry name" value="Putative xaa-Pro aminopeptidase 1"/>
    <property type="match status" value="1"/>
</dbReference>
<dbReference type="GO" id="GO:0070006">
    <property type="term" value="F:metalloaminopeptidase activity"/>
    <property type="evidence" value="ECO:0007669"/>
    <property type="project" value="InterPro"/>
</dbReference>
<reference evidence="9" key="1">
    <citation type="submission" date="2021-06" db="EMBL/GenBank/DDBJ databases">
        <authorList>
            <person name="Hodson N. C."/>
            <person name="Mongue J. A."/>
            <person name="Jaron S. K."/>
        </authorList>
    </citation>
    <scope>NUCLEOTIDE SEQUENCE</scope>
</reference>
<evidence type="ECO:0000259" key="6">
    <source>
        <dbReference type="Pfam" id="PF00557"/>
    </source>
</evidence>
<dbReference type="EMBL" id="CAJVCH010570025">
    <property type="protein sequence ID" value="CAG7833794.1"/>
    <property type="molecule type" value="Genomic_DNA"/>
</dbReference>
<comment type="caution">
    <text evidence="9">The sequence shown here is derived from an EMBL/GenBank/DDBJ whole genome shotgun (WGS) entry which is preliminary data.</text>
</comment>
<keyword evidence="3" id="KW-0479">Metal-binding</keyword>
<proteinExistence type="inferred from homology"/>
<evidence type="ECO:0000313" key="9">
    <source>
        <dbReference type="EMBL" id="CAG7833794.1"/>
    </source>
</evidence>
<evidence type="ECO:0000259" key="7">
    <source>
        <dbReference type="Pfam" id="PF01321"/>
    </source>
</evidence>
<organism evidence="9 10">
    <name type="scientific">Allacma fusca</name>
    <dbReference type="NCBI Taxonomy" id="39272"/>
    <lineage>
        <taxon>Eukaryota</taxon>
        <taxon>Metazoa</taxon>
        <taxon>Ecdysozoa</taxon>
        <taxon>Arthropoda</taxon>
        <taxon>Hexapoda</taxon>
        <taxon>Collembola</taxon>
        <taxon>Symphypleona</taxon>
        <taxon>Sminthuridae</taxon>
        <taxon>Allacma</taxon>
    </lineage>
</organism>
<dbReference type="InterPro" id="IPR050422">
    <property type="entry name" value="X-Pro_aminopeptidase_P"/>
</dbReference>
<evidence type="ECO:0000256" key="3">
    <source>
        <dbReference type="ARBA" id="ARBA00022723"/>
    </source>
</evidence>
<dbReference type="InterPro" id="IPR000994">
    <property type="entry name" value="Pept_M24"/>
</dbReference>
<dbReference type="OrthoDB" id="9995434at2759"/>
<evidence type="ECO:0000256" key="2">
    <source>
        <dbReference type="ARBA" id="ARBA00008766"/>
    </source>
</evidence>
<dbReference type="InterPro" id="IPR033740">
    <property type="entry name" value="Pept_M24B"/>
</dbReference>
<dbReference type="InterPro" id="IPR032416">
    <property type="entry name" value="Peptidase_M24_C"/>
</dbReference>